<evidence type="ECO:0000256" key="9">
    <source>
        <dbReference type="ARBA" id="ARBA00022777"/>
    </source>
</evidence>
<dbReference type="Gene3D" id="1.10.287.130">
    <property type="match status" value="1"/>
</dbReference>
<feature type="transmembrane region" description="Helical" evidence="14">
    <location>
        <begin position="162"/>
        <end position="181"/>
    </location>
</feature>
<evidence type="ECO:0000256" key="6">
    <source>
        <dbReference type="ARBA" id="ARBA00022679"/>
    </source>
</evidence>
<dbReference type="AlphaFoldDB" id="A0A1W1YC02"/>
<dbReference type="PANTHER" id="PTHR45528:SF1">
    <property type="entry name" value="SENSOR HISTIDINE KINASE CPXA"/>
    <property type="match status" value="1"/>
</dbReference>
<dbReference type="PANTHER" id="PTHR45528">
    <property type="entry name" value="SENSOR HISTIDINE KINASE CPXA"/>
    <property type="match status" value="1"/>
</dbReference>
<dbReference type="Pfam" id="PF00672">
    <property type="entry name" value="HAMP"/>
    <property type="match status" value="1"/>
</dbReference>
<dbReference type="GO" id="GO:0000155">
    <property type="term" value="F:phosphorelay sensor kinase activity"/>
    <property type="evidence" value="ECO:0007669"/>
    <property type="project" value="InterPro"/>
</dbReference>
<dbReference type="PRINTS" id="PR00344">
    <property type="entry name" value="BCTRLSENSOR"/>
</dbReference>
<evidence type="ECO:0000256" key="3">
    <source>
        <dbReference type="ARBA" id="ARBA00012438"/>
    </source>
</evidence>
<evidence type="ECO:0000259" key="15">
    <source>
        <dbReference type="PROSITE" id="PS50109"/>
    </source>
</evidence>
<dbReference type="Proteomes" id="UP000192738">
    <property type="component" value="Unassembled WGS sequence"/>
</dbReference>
<dbReference type="InterPro" id="IPR005467">
    <property type="entry name" value="His_kinase_dom"/>
</dbReference>
<evidence type="ECO:0000256" key="7">
    <source>
        <dbReference type="ARBA" id="ARBA00022692"/>
    </source>
</evidence>
<dbReference type="SUPFAM" id="SSF158472">
    <property type="entry name" value="HAMP domain-like"/>
    <property type="match status" value="1"/>
</dbReference>
<dbReference type="PROSITE" id="PS50885">
    <property type="entry name" value="HAMP"/>
    <property type="match status" value="1"/>
</dbReference>
<keyword evidence="4" id="KW-1003">Cell membrane</keyword>
<dbReference type="EC" id="2.7.13.3" evidence="3"/>
<keyword evidence="12" id="KW-0902">Two-component regulatory system</keyword>
<feature type="transmembrane region" description="Helical" evidence="14">
    <location>
        <begin position="12"/>
        <end position="34"/>
    </location>
</feature>
<dbReference type="GO" id="GO:0005886">
    <property type="term" value="C:plasma membrane"/>
    <property type="evidence" value="ECO:0007669"/>
    <property type="project" value="UniProtKB-SubCell"/>
</dbReference>
<dbReference type="Pfam" id="PF02518">
    <property type="entry name" value="HATPase_c"/>
    <property type="match status" value="1"/>
</dbReference>
<evidence type="ECO:0000256" key="5">
    <source>
        <dbReference type="ARBA" id="ARBA00022553"/>
    </source>
</evidence>
<dbReference type="Gene3D" id="6.10.340.10">
    <property type="match status" value="1"/>
</dbReference>
<evidence type="ECO:0000256" key="2">
    <source>
        <dbReference type="ARBA" id="ARBA00004651"/>
    </source>
</evidence>
<evidence type="ECO:0000313" key="17">
    <source>
        <dbReference type="EMBL" id="SMC33687.1"/>
    </source>
</evidence>
<keyword evidence="11 14" id="KW-1133">Transmembrane helix</keyword>
<evidence type="ECO:0000256" key="10">
    <source>
        <dbReference type="ARBA" id="ARBA00022840"/>
    </source>
</evidence>
<dbReference type="InterPro" id="IPR036097">
    <property type="entry name" value="HisK_dim/P_sf"/>
</dbReference>
<evidence type="ECO:0000259" key="16">
    <source>
        <dbReference type="PROSITE" id="PS50885"/>
    </source>
</evidence>
<keyword evidence="9 17" id="KW-0418">Kinase</keyword>
<evidence type="ECO:0000256" key="14">
    <source>
        <dbReference type="SAM" id="Phobius"/>
    </source>
</evidence>
<dbReference type="RefSeq" id="WP_084573755.1">
    <property type="nucleotide sequence ID" value="NZ_CP155572.1"/>
</dbReference>
<evidence type="ECO:0000256" key="11">
    <source>
        <dbReference type="ARBA" id="ARBA00022989"/>
    </source>
</evidence>
<comment type="catalytic activity">
    <reaction evidence="1">
        <text>ATP + protein L-histidine = ADP + protein N-phospho-L-histidine.</text>
        <dbReference type="EC" id="2.7.13.3"/>
    </reaction>
</comment>
<dbReference type="CDD" id="cd06225">
    <property type="entry name" value="HAMP"/>
    <property type="match status" value="1"/>
</dbReference>
<evidence type="ECO:0000256" key="12">
    <source>
        <dbReference type="ARBA" id="ARBA00023012"/>
    </source>
</evidence>
<dbReference type="GO" id="GO:0005524">
    <property type="term" value="F:ATP binding"/>
    <property type="evidence" value="ECO:0007669"/>
    <property type="project" value="UniProtKB-KW"/>
</dbReference>
<keyword evidence="7 14" id="KW-0812">Transmembrane</keyword>
<dbReference type="CDD" id="cd00082">
    <property type="entry name" value="HisKA"/>
    <property type="match status" value="1"/>
</dbReference>
<dbReference type="EMBL" id="FWXI01000001">
    <property type="protein sequence ID" value="SMC33687.1"/>
    <property type="molecule type" value="Genomic_DNA"/>
</dbReference>
<dbReference type="SMART" id="SM00304">
    <property type="entry name" value="HAMP"/>
    <property type="match status" value="1"/>
</dbReference>
<keyword evidence="13 14" id="KW-0472">Membrane</keyword>
<accession>A0A1W1YC02</accession>
<dbReference type="FunFam" id="3.30.565.10:FF:000006">
    <property type="entry name" value="Sensor histidine kinase WalK"/>
    <property type="match status" value="1"/>
</dbReference>
<feature type="domain" description="HAMP" evidence="16">
    <location>
        <begin position="183"/>
        <end position="235"/>
    </location>
</feature>
<evidence type="ECO:0000256" key="8">
    <source>
        <dbReference type="ARBA" id="ARBA00022741"/>
    </source>
</evidence>
<evidence type="ECO:0000313" key="18">
    <source>
        <dbReference type="Proteomes" id="UP000192738"/>
    </source>
</evidence>
<dbReference type="FunFam" id="1.10.287.130:FF:000001">
    <property type="entry name" value="Two-component sensor histidine kinase"/>
    <property type="match status" value="1"/>
</dbReference>
<sequence length="465" mass="51903">MIARSIFFRQVFSHVAVIIFMALTLSLSVMYFVYKGNLTEKEGDLTARVNNIAAFFTEELKAGYIPDMREWQLASNATGAVLWLEDANGQIIQGMPPNHLNPESYKVGNPLNHPKAKIVRSPEMQNAIIISVPVTIADKPGQIIAYYTVNSIHLVLERITRFYFFPFIVGLVAAFLLAMLLSRQLTRSIADIASAAKRFSAGDYTSRTHSTGKDEIGALGKTFNAMADAIFHTQQTRRNFFANISHELKTPLSCVKATTEALIDGIATNDQERTQYLERVLAETDRMSRLVHDITDTEQLESGKMFIKQEPIDLAALLLNQADKIEPLLKKKNLSLLLRVETDKHRILGDAGRLEQVLDNLMSNAIRYAPAGSRIGLILTEENEWLQVCVSDQGEGIADEELPLIWERFYRIDKSRDRSAGGSGLGLSISRGLMEAMGGTISVQSKKGEGTSFKIHIPWQRQDLT</sequence>
<organism evidence="17 18">
    <name type="scientific">Sporomusa malonica</name>
    <dbReference type="NCBI Taxonomy" id="112901"/>
    <lineage>
        <taxon>Bacteria</taxon>
        <taxon>Bacillati</taxon>
        <taxon>Bacillota</taxon>
        <taxon>Negativicutes</taxon>
        <taxon>Selenomonadales</taxon>
        <taxon>Sporomusaceae</taxon>
        <taxon>Sporomusa</taxon>
    </lineage>
</organism>
<keyword evidence="10" id="KW-0067">ATP-binding</keyword>
<dbReference type="InterPro" id="IPR003661">
    <property type="entry name" value="HisK_dim/P_dom"/>
</dbReference>
<dbReference type="OrthoDB" id="9786919at2"/>
<keyword evidence="5" id="KW-0597">Phosphoprotein</keyword>
<evidence type="ECO:0000256" key="1">
    <source>
        <dbReference type="ARBA" id="ARBA00000085"/>
    </source>
</evidence>
<dbReference type="InterPro" id="IPR050398">
    <property type="entry name" value="HssS/ArlS-like"/>
</dbReference>
<dbReference type="InterPro" id="IPR004358">
    <property type="entry name" value="Sig_transdc_His_kin-like_C"/>
</dbReference>
<dbReference type="PROSITE" id="PS50109">
    <property type="entry name" value="HIS_KIN"/>
    <property type="match status" value="1"/>
</dbReference>
<keyword evidence="6" id="KW-0808">Transferase</keyword>
<protein>
    <recommendedName>
        <fullName evidence="3">histidine kinase</fullName>
        <ecNumber evidence="3">2.7.13.3</ecNumber>
    </recommendedName>
</protein>
<dbReference type="SUPFAM" id="SSF55874">
    <property type="entry name" value="ATPase domain of HSP90 chaperone/DNA topoisomerase II/histidine kinase"/>
    <property type="match status" value="1"/>
</dbReference>
<keyword evidence="8" id="KW-0547">Nucleotide-binding</keyword>
<dbReference type="InterPro" id="IPR003660">
    <property type="entry name" value="HAMP_dom"/>
</dbReference>
<dbReference type="Gene3D" id="3.30.565.10">
    <property type="entry name" value="Histidine kinase-like ATPase, C-terminal domain"/>
    <property type="match status" value="1"/>
</dbReference>
<reference evidence="17 18" key="1">
    <citation type="submission" date="2017-04" db="EMBL/GenBank/DDBJ databases">
        <authorList>
            <person name="Afonso C.L."/>
            <person name="Miller P.J."/>
            <person name="Scott M.A."/>
            <person name="Spackman E."/>
            <person name="Goraichik I."/>
            <person name="Dimitrov K.M."/>
            <person name="Suarez D.L."/>
            <person name="Swayne D.E."/>
        </authorList>
    </citation>
    <scope>NUCLEOTIDE SEQUENCE [LARGE SCALE GENOMIC DNA]</scope>
    <source>
        <strain evidence="17 18">DSM 5090</strain>
    </source>
</reference>
<keyword evidence="18" id="KW-1185">Reference proteome</keyword>
<dbReference type="SMART" id="SM00387">
    <property type="entry name" value="HATPase_c"/>
    <property type="match status" value="1"/>
</dbReference>
<dbReference type="SUPFAM" id="SSF47384">
    <property type="entry name" value="Homodimeric domain of signal transducing histidine kinase"/>
    <property type="match status" value="1"/>
</dbReference>
<comment type="subcellular location">
    <subcellularLocation>
        <location evidence="2">Cell membrane</location>
        <topology evidence="2">Multi-pass membrane protein</topology>
    </subcellularLocation>
</comment>
<evidence type="ECO:0000256" key="4">
    <source>
        <dbReference type="ARBA" id="ARBA00022475"/>
    </source>
</evidence>
<dbReference type="STRING" id="112901.SAMN04488500_101235"/>
<evidence type="ECO:0000256" key="13">
    <source>
        <dbReference type="ARBA" id="ARBA00023136"/>
    </source>
</evidence>
<gene>
    <name evidence="17" type="ORF">SAMN04488500_101235</name>
</gene>
<name>A0A1W1YC02_9FIRM</name>
<feature type="domain" description="Histidine kinase" evidence="15">
    <location>
        <begin position="243"/>
        <end position="461"/>
    </location>
</feature>
<dbReference type="Pfam" id="PF00512">
    <property type="entry name" value="HisKA"/>
    <property type="match status" value="1"/>
</dbReference>
<dbReference type="InterPro" id="IPR003594">
    <property type="entry name" value="HATPase_dom"/>
</dbReference>
<dbReference type="SMART" id="SM00388">
    <property type="entry name" value="HisKA"/>
    <property type="match status" value="1"/>
</dbReference>
<proteinExistence type="predicted"/>
<dbReference type="InterPro" id="IPR036890">
    <property type="entry name" value="HATPase_C_sf"/>
</dbReference>